<sequence>MDIVSSVRNVIIVQEDPENPGEGYLELAVGMEVPLTNLGIWLEPTSYKVDPSLSVVLALSTTTSRGAPTGVISSQPGTILLSACVLILHAQLSLTVSSHCTSLLPHNHSDAISASLLSRRLSCLPSNPITPEYDSQGSPQELSNKAPHANLYWKTP</sequence>
<proteinExistence type="predicted"/>
<accession>A0A8W8NX05</accession>
<dbReference type="EnsemblMetazoa" id="G714.1">
    <property type="protein sequence ID" value="G714.1:cds"/>
    <property type="gene ID" value="G714"/>
</dbReference>
<evidence type="ECO:0000313" key="3">
    <source>
        <dbReference type="Proteomes" id="UP000005408"/>
    </source>
</evidence>
<name>A0A8W8NX05_MAGGI</name>
<keyword evidence="3" id="KW-1185">Reference proteome</keyword>
<evidence type="ECO:0000313" key="2">
    <source>
        <dbReference type="EnsemblMetazoa" id="G714.1:cds"/>
    </source>
</evidence>
<dbReference type="Proteomes" id="UP000005408">
    <property type="component" value="Unassembled WGS sequence"/>
</dbReference>
<organism evidence="2 3">
    <name type="scientific">Magallana gigas</name>
    <name type="common">Pacific oyster</name>
    <name type="synonym">Crassostrea gigas</name>
    <dbReference type="NCBI Taxonomy" id="29159"/>
    <lineage>
        <taxon>Eukaryota</taxon>
        <taxon>Metazoa</taxon>
        <taxon>Spiralia</taxon>
        <taxon>Lophotrochozoa</taxon>
        <taxon>Mollusca</taxon>
        <taxon>Bivalvia</taxon>
        <taxon>Autobranchia</taxon>
        <taxon>Pteriomorphia</taxon>
        <taxon>Ostreida</taxon>
        <taxon>Ostreoidea</taxon>
        <taxon>Ostreidae</taxon>
        <taxon>Magallana</taxon>
    </lineage>
</organism>
<protein>
    <submittedName>
        <fullName evidence="2">Ankyrin_rpt-contain_dom domain-containing protein</fullName>
    </submittedName>
</protein>
<feature type="region of interest" description="Disordered" evidence="1">
    <location>
        <begin position="128"/>
        <end position="156"/>
    </location>
</feature>
<feature type="compositionally biased region" description="Polar residues" evidence="1">
    <location>
        <begin position="128"/>
        <end position="143"/>
    </location>
</feature>
<dbReference type="AlphaFoldDB" id="A0A8W8NX05"/>
<reference evidence="2" key="1">
    <citation type="submission" date="2022-08" db="UniProtKB">
        <authorList>
            <consortium name="EnsemblMetazoa"/>
        </authorList>
    </citation>
    <scope>IDENTIFICATION</scope>
    <source>
        <strain evidence="2">05x7-T-G4-1.051#20</strain>
    </source>
</reference>
<evidence type="ECO:0000256" key="1">
    <source>
        <dbReference type="SAM" id="MobiDB-lite"/>
    </source>
</evidence>